<feature type="compositionally biased region" description="Polar residues" evidence="1">
    <location>
        <begin position="120"/>
        <end position="131"/>
    </location>
</feature>
<feature type="compositionally biased region" description="Pro residues" evidence="1">
    <location>
        <begin position="107"/>
        <end position="116"/>
    </location>
</feature>
<feature type="compositionally biased region" description="Basic and acidic residues" evidence="1">
    <location>
        <begin position="334"/>
        <end position="355"/>
    </location>
</feature>
<feature type="region of interest" description="Disordered" evidence="1">
    <location>
        <begin position="38"/>
        <end position="165"/>
    </location>
</feature>
<organism evidence="3 4">
    <name type="scientific">Armillaria ostoyae</name>
    <name type="common">Armillaria root rot fungus</name>
    <dbReference type="NCBI Taxonomy" id="47428"/>
    <lineage>
        <taxon>Eukaryota</taxon>
        <taxon>Fungi</taxon>
        <taxon>Dikarya</taxon>
        <taxon>Basidiomycota</taxon>
        <taxon>Agaricomycotina</taxon>
        <taxon>Agaricomycetes</taxon>
        <taxon>Agaricomycetidae</taxon>
        <taxon>Agaricales</taxon>
        <taxon>Marasmiineae</taxon>
        <taxon>Physalacriaceae</taxon>
        <taxon>Armillaria</taxon>
    </lineage>
</organism>
<dbReference type="AlphaFoldDB" id="A0A284QSI7"/>
<evidence type="ECO:0000256" key="1">
    <source>
        <dbReference type="SAM" id="MobiDB-lite"/>
    </source>
</evidence>
<accession>A0A284QSI7</accession>
<dbReference type="EMBL" id="FUEG01000002">
    <property type="protein sequence ID" value="SJK99440.1"/>
    <property type="molecule type" value="Genomic_DNA"/>
</dbReference>
<keyword evidence="4" id="KW-1185">Reference proteome</keyword>
<feature type="compositionally biased region" description="Acidic residues" evidence="1">
    <location>
        <begin position="446"/>
        <end position="457"/>
    </location>
</feature>
<feature type="region of interest" description="Disordered" evidence="1">
    <location>
        <begin position="545"/>
        <end position="575"/>
    </location>
</feature>
<feature type="region of interest" description="Disordered" evidence="1">
    <location>
        <begin position="1"/>
        <end position="24"/>
    </location>
</feature>
<evidence type="ECO:0000313" key="3">
    <source>
        <dbReference type="EMBL" id="SJK99440.1"/>
    </source>
</evidence>
<feature type="transmembrane region" description="Helical" evidence="2">
    <location>
        <begin position="628"/>
        <end position="648"/>
    </location>
</feature>
<gene>
    <name evidence="3" type="ORF">ARMOST_02741</name>
</gene>
<sequence>MSRIRRSQLPKSLVLDGPGPVLDTTEHDELEFELIEELRPNAHPYAIKTTSTGLLTRSNSNASPQQQSTTHHYVPSPSPSPSRSNSASKLNGRGHRYSRSLSSDLPRPLPIPPPSPSQSTGDVFSDSTSEGSPARRPKRSETLPTPPGVGPRRLPALDDLPTNPKSWTPSQLSLYLSTTLKVRSGETLQLPAPVAQDIAAFVRESKITGRSFLRLKEEDLEQFQINKLWRSALLSASRSLRQNVLKGRIWGFGNGIDGSPYSVVSGSDDDHTPNGHLRRRSSSLSETHSSNPFVNGSASSEDLENNDTPIRRSLRGKASGGRYRNGRVKGMVETFERSNSVDEGLSDGHPRRERSGSNTSTSSGSSIYETADSAHATLKPRPLPATPSDSSLSIPPPEEEPSIEELLANSHLSSVSPFTEQGGSSSVTKRPKKRRGGAIGVHAWEAEAEDNDGDGEDGVQRVTVKRILPVPGTAVEDLFALGPVAKRKIDVGVESLPEEPTPAVDANAWAQVEELEKDLESTKQLIERLKARLEVVEKKVEDMEVVEAEREGEREERRKKKEQRERERAEASRTTVLAPSEPQTYLGKIFHALFGASSIPLANGGERPQFLTSSYYERFIEPTTLSGLPSYILLVGLGVCAVVLKVLIRKSFAVGIVARRR</sequence>
<dbReference type="OMA" id="LGMNKKW"/>
<keyword evidence="2" id="KW-0472">Membrane</keyword>
<dbReference type="Proteomes" id="UP000219338">
    <property type="component" value="Unassembled WGS sequence"/>
</dbReference>
<dbReference type="Gene3D" id="1.10.150.50">
    <property type="entry name" value="Transcription Factor, Ets-1"/>
    <property type="match status" value="1"/>
</dbReference>
<feature type="compositionally biased region" description="Low complexity" evidence="1">
    <location>
        <begin position="356"/>
        <end position="366"/>
    </location>
</feature>
<keyword evidence="2" id="KW-1133">Transmembrane helix</keyword>
<proteinExistence type="predicted"/>
<feature type="region of interest" description="Disordered" evidence="1">
    <location>
        <begin position="263"/>
        <end position="401"/>
    </location>
</feature>
<feature type="region of interest" description="Disordered" evidence="1">
    <location>
        <begin position="414"/>
        <end position="457"/>
    </location>
</feature>
<keyword evidence="2" id="KW-0812">Transmembrane</keyword>
<reference evidence="4" key="1">
    <citation type="journal article" date="2017" name="Nat. Ecol. Evol.">
        <title>Genome expansion and lineage-specific genetic innovations in the forest pathogenic fungi Armillaria.</title>
        <authorList>
            <person name="Sipos G."/>
            <person name="Prasanna A.N."/>
            <person name="Walter M.C."/>
            <person name="O'Connor E."/>
            <person name="Balint B."/>
            <person name="Krizsan K."/>
            <person name="Kiss B."/>
            <person name="Hess J."/>
            <person name="Varga T."/>
            <person name="Slot J."/>
            <person name="Riley R."/>
            <person name="Boka B."/>
            <person name="Rigling D."/>
            <person name="Barry K."/>
            <person name="Lee J."/>
            <person name="Mihaltcheva S."/>
            <person name="LaButti K."/>
            <person name="Lipzen A."/>
            <person name="Waldron R."/>
            <person name="Moloney N.M."/>
            <person name="Sperisen C."/>
            <person name="Kredics L."/>
            <person name="Vagvoelgyi C."/>
            <person name="Patrignani A."/>
            <person name="Fitzpatrick D."/>
            <person name="Nagy I."/>
            <person name="Doyle S."/>
            <person name="Anderson J.B."/>
            <person name="Grigoriev I.V."/>
            <person name="Gueldener U."/>
            <person name="Muensterkoetter M."/>
            <person name="Nagy L.G."/>
        </authorList>
    </citation>
    <scope>NUCLEOTIDE SEQUENCE [LARGE SCALE GENOMIC DNA]</scope>
    <source>
        <strain evidence="4">C18/9</strain>
    </source>
</reference>
<name>A0A284QSI7_ARMOS</name>
<feature type="compositionally biased region" description="Polar residues" evidence="1">
    <location>
        <begin position="414"/>
        <end position="428"/>
    </location>
</feature>
<dbReference type="InterPro" id="IPR013761">
    <property type="entry name" value="SAM/pointed_sf"/>
</dbReference>
<dbReference type="OrthoDB" id="2425321at2759"/>
<feature type="compositionally biased region" description="Polar residues" evidence="1">
    <location>
        <begin position="48"/>
        <end position="71"/>
    </location>
</feature>
<protein>
    <submittedName>
        <fullName evidence="3">Uncharacterized protein</fullName>
    </submittedName>
</protein>
<evidence type="ECO:0000256" key="2">
    <source>
        <dbReference type="SAM" id="Phobius"/>
    </source>
</evidence>
<feature type="compositionally biased region" description="Basic and acidic residues" evidence="1">
    <location>
        <begin position="545"/>
        <end position="571"/>
    </location>
</feature>
<evidence type="ECO:0000313" key="4">
    <source>
        <dbReference type="Proteomes" id="UP000219338"/>
    </source>
</evidence>
<feature type="compositionally biased region" description="Polar residues" evidence="1">
    <location>
        <begin position="291"/>
        <end position="300"/>
    </location>
</feature>